<dbReference type="InterPro" id="IPR051848">
    <property type="entry name" value="PGIP"/>
</dbReference>
<dbReference type="STRING" id="1754190.A0A1Y2ADF3"/>
<gene>
    <name evidence="2" type="ORF">LY90DRAFT_676827</name>
</gene>
<comment type="caution">
    <text evidence="2">The sequence shown here is derived from an EMBL/GenBank/DDBJ whole genome shotgun (WGS) entry which is preliminary data.</text>
</comment>
<keyword evidence="3" id="KW-1185">Reference proteome</keyword>
<dbReference type="InterPro" id="IPR001611">
    <property type="entry name" value="Leu-rich_rpt"/>
</dbReference>
<dbReference type="Proteomes" id="UP000193920">
    <property type="component" value="Unassembled WGS sequence"/>
</dbReference>
<evidence type="ECO:0008006" key="4">
    <source>
        <dbReference type="Google" id="ProtNLM"/>
    </source>
</evidence>
<dbReference type="Pfam" id="PF00560">
    <property type="entry name" value="LRR_1"/>
    <property type="match status" value="1"/>
</dbReference>
<dbReference type="PANTHER" id="PTHR48059">
    <property type="entry name" value="POLYGALACTURONASE INHIBITOR 1"/>
    <property type="match status" value="1"/>
</dbReference>
<dbReference type="AlphaFoldDB" id="A0A1Y2ADF3"/>
<organism evidence="2 3">
    <name type="scientific">Neocallimastix californiae</name>
    <dbReference type="NCBI Taxonomy" id="1754190"/>
    <lineage>
        <taxon>Eukaryota</taxon>
        <taxon>Fungi</taxon>
        <taxon>Fungi incertae sedis</taxon>
        <taxon>Chytridiomycota</taxon>
        <taxon>Chytridiomycota incertae sedis</taxon>
        <taxon>Neocallimastigomycetes</taxon>
        <taxon>Neocallimastigales</taxon>
        <taxon>Neocallimastigaceae</taxon>
        <taxon>Neocallimastix</taxon>
    </lineage>
</organism>
<comment type="subcellular location">
    <subcellularLocation>
        <location evidence="1">Cell envelope</location>
    </subcellularLocation>
</comment>
<dbReference type="EMBL" id="MCOG01000293">
    <property type="protein sequence ID" value="ORY20320.1"/>
    <property type="molecule type" value="Genomic_DNA"/>
</dbReference>
<dbReference type="OrthoDB" id="676979at2759"/>
<sequence>MTHNNIKDTLPEFVIQCTKFKKLDLSFNNYYYTIPSSYRRLRNLKSLILNNNDLSGSIPYSFIRLEKLYIFIYLYNYPSSSYNNVPGSSMTINPTYVPYPNVDPNSTSAVNVPYAAYPVPVQLYTLPNQGYPPPPQGFTTYPQYYQQSYPPAFVQGYPATETSKVDNPPNNSQNILPAYQGININCTDVNTDEKRSRK</sequence>
<dbReference type="SUPFAM" id="SSF52058">
    <property type="entry name" value="L domain-like"/>
    <property type="match status" value="1"/>
</dbReference>
<protein>
    <recommendedName>
        <fullName evidence="4">L domain-like protein</fullName>
    </recommendedName>
</protein>
<dbReference type="PANTHER" id="PTHR48059:SF19">
    <property type="entry name" value="RECEPTOR-LIKE PROTEIN KINASE 5"/>
    <property type="match status" value="1"/>
</dbReference>
<evidence type="ECO:0000256" key="1">
    <source>
        <dbReference type="ARBA" id="ARBA00004196"/>
    </source>
</evidence>
<evidence type="ECO:0000313" key="2">
    <source>
        <dbReference type="EMBL" id="ORY20320.1"/>
    </source>
</evidence>
<evidence type="ECO:0000313" key="3">
    <source>
        <dbReference type="Proteomes" id="UP000193920"/>
    </source>
</evidence>
<dbReference type="InterPro" id="IPR032675">
    <property type="entry name" value="LRR_dom_sf"/>
</dbReference>
<reference evidence="2 3" key="1">
    <citation type="submission" date="2016-08" db="EMBL/GenBank/DDBJ databases">
        <title>A Parts List for Fungal Cellulosomes Revealed by Comparative Genomics.</title>
        <authorList>
            <consortium name="DOE Joint Genome Institute"/>
            <person name="Haitjema C.H."/>
            <person name="Gilmore S.P."/>
            <person name="Henske J.K."/>
            <person name="Solomon K.V."/>
            <person name="De Groot R."/>
            <person name="Kuo A."/>
            <person name="Mondo S.J."/>
            <person name="Salamov A.A."/>
            <person name="Labutti K."/>
            <person name="Zhao Z."/>
            <person name="Chiniquy J."/>
            <person name="Barry K."/>
            <person name="Brewer H.M."/>
            <person name="Purvine S.O."/>
            <person name="Wright A.T."/>
            <person name="Boxma B."/>
            <person name="Van Alen T."/>
            <person name="Hackstein J.H."/>
            <person name="Baker S.E."/>
            <person name="Grigoriev I.V."/>
            <person name="O'Malley M.A."/>
        </authorList>
    </citation>
    <scope>NUCLEOTIDE SEQUENCE [LARGE SCALE GENOMIC DNA]</scope>
    <source>
        <strain evidence="2 3">G1</strain>
    </source>
</reference>
<dbReference type="Gene3D" id="3.80.10.10">
    <property type="entry name" value="Ribonuclease Inhibitor"/>
    <property type="match status" value="1"/>
</dbReference>
<name>A0A1Y2ADF3_9FUNG</name>
<proteinExistence type="predicted"/>
<accession>A0A1Y2ADF3</accession>